<sequence length="150" mass="17564">MERNQEEEEVFRFDKKEDIHQGVDLSSLYNENPPFLERIRNYPPLLLAIAVAYSLFSYFCISSRQACLTRPSSLYSFDTSSSKVPSSLNTQYLIPITIRVLYQISQLAPTVGLRTLLTFKLKEVLKFYKIDDEFKRKHHRHESQPRLEGS</sequence>
<organism evidence="1 2">
    <name type="scientific">Microthlaspi erraticum</name>
    <dbReference type="NCBI Taxonomy" id="1685480"/>
    <lineage>
        <taxon>Eukaryota</taxon>
        <taxon>Viridiplantae</taxon>
        <taxon>Streptophyta</taxon>
        <taxon>Embryophyta</taxon>
        <taxon>Tracheophyta</taxon>
        <taxon>Spermatophyta</taxon>
        <taxon>Magnoliopsida</taxon>
        <taxon>eudicotyledons</taxon>
        <taxon>Gunneridae</taxon>
        <taxon>Pentapetalae</taxon>
        <taxon>rosids</taxon>
        <taxon>malvids</taxon>
        <taxon>Brassicales</taxon>
        <taxon>Brassicaceae</taxon>
        <taxon>Coluteocarpeae</taxon>
        <taxon>Microthlaspi</taxon>
    </lineage>
</organism>
<protein>
    <submittedName>
        <fullName evidence="1">Uncharacterized protein</fullName>
    </submittedName>
</protein>
<proteinExistence type="predicted"/>
<reference evidence="1" key="1">
    <citation type="submission" date="2020-01" db="EMBL/GenBank/DDBJ databases">
        <authorList>
            <person name="Mishra B."/>
        </authorList>
    </citation>
    <scope>NUCLEOTIDE SEQUENCE [LARGE SCALE GENOMIC DNA]</scope>
</reference>
<name>A0A6D2JI72_9BRAS</name>
<dbReference type="EMBL" id="CACVBM020001197">
    <property type="protein sequence ID" value="CAA7038767.1"/>
    <property type="molecule type" value="Genomic_DNA"/>
</dbReference>
<dbReference type="Proteomes" id="UP000467841">
    <property type="component" value="Unassembled WGS sequence"/>
</dbReference>
<evidence type="ECO:0000313" key="2">
    <source>
        <dbReference type="Proteomes" id="UP000467841"/>
    </source>
</evidence>
<dbReference type="AlphaFoldDB" id="A0A6D2JI72"/>
<evidence type="ECO:0000313" key="1">
    <source>
        <dbReference type="EMBL" id="CAA7038767.1"/>
    </source>
</evidence>
<accession>A0A6D2JI72</accession>
<keyword evidence="2" id="KW-1185">Reference proteome</keyword>
<gene>
    <name evidence="1" type="ORF">MERR_LOCUS26002</name>
</gene>
<comment type="caution">
    <text evidence="1">The sequence shown here is derived from an EMBL/GenBank/DDBJ whole genome shotgun (WGS) entry which is preliminary data.</text>
</comment>